<feature type="compositionally biased region" description="Polar residues" evidence="2">
    <location>
        <begin position="426"/>
        <end position="436"/>
    </location>
</feature>
<feature type="compositionally biased region" description="Polar residues" evidence="2">
    <location>
        <begin position="775"/>
        <end position="807"/>
    </location>
</feature>
<sequence length="902" mass="100148">MKLGGGSSMPADSASNQKGGRRSFSIFRRAGRRHNSSKYDDVPSESSGDDSRTFHHNGGKKITRPEPLLRSSSDRAYDDWMGAGHELGSPETSNNTKPLPAQSQASPVLDLFGGYKTGSSGSEQISTPDKASLYDPHRAKEVRRENDGSQINYSRPSSRNTSPAPRNREYEPYRPDSAQYGAPLPVPKDCETPSDVKEKWVPRALLKAREFGQWDTAWQLEKSFELPHENEDRISKKLRDELEAERMAASRSSYLIIGAAREGDLTSAWERPGKARALDENETTEAQQYSKPEDSDSSSFELKSRATDETFSPIEQSLAKDKAQRKSLKDAEKLLKQASKKRSAIQKLENRAKDEARSENWTELQVLVAKIDKERTDLVQLEGKIATLQGAHPADDFLSTNTQQEASKKGVPEMMKSMWAPKSETPESVASQPATNQDRDVPTSSGTSVVSQSQHPVARTLQGDPRSSNGHEDKIKSGESSPATLSPTFPAAHPLAAQEKTLLRDILECEHRISDWIGVVAKAVTSDDVLLKQRAWQYKTNAIPQYTKYVALRREELAKLRMPQPEPAEDPLESHEPTQLSDIEDEPAHATGQACSPAQASNPEVVNVVERSEGSEMKASHDKRDTVRWPLLEEKEDQELKKMQPQGLQASMWADKNSPSAEKDRLNSLDWAMSPTKEQIIEMPARKPGTPDTPGLFSIAPRRRSRNITEEEAVRLQEATAVKSPPTPSSPPVFSPEKASFASGAETSAANKLHRRSKSVSSALPSPVSVHSTRRPSSGTFASGQTPNFVLSKSSPLEPRSSATSAQLTRDLDYSSLEKSYNDVLEKLKALNSEREYWERKARGLGEASIAEHKTLNEQLTRTKAELSLTHDQRDYWMRIANDREEEIEKLKANIASLEKEA</sequence>
<proteinExistence type="predicted"/>
<feature type="compositionally biased region" description="Polar residues" evidence="2">
    <location>
        <begin position="148"/>
        <end position="164"/>
    </location>
</feature>
<feature type="compositionally biased region" description="Basic and acidic residues" evidence="2">
    <location>
        <begin position="610"/>
        <end position="642"/>
    </location>
</feature>
<evidence type="ECO:0000313" key="4">
    <source>
        <dbReference type="Proteomes" id="UP000660729"/>
    </source>
</evidence>
<feature type="compositionally biased region" description="Pro residues" evidence="2">
    <location>
        <begin position="725"/>
        <end position="734"/>
    </location>
</feature>
<feature type="compositionally biased region" description="Basic and acidic residues" evidence="2">
    <location>
        <begin position="135"/>
        <end position="147"/>
    </location>
</feature>
<feature type="compositionally biased region" description="Low complexity" evidence="2">
    <location>
        <begin position="759"/>
        <end position="771"/>
    </location>
</feature>
<dbReference type="OrthoDB" id="3646711at2759"/>
<feature type="region of interest" description="Disordered" evidence="2">
    <location>
        <begin position="389"/>
        <end position="489"/>
    </location>
</feature>
<name>A0A8H6RJS4_9PEZI</name>
<protein>
    <submittedName>
        <fullName evidence="3">Uncharacterized protein</fullName>
    </submittedName>
</protein>
<feature type="coiled-coil region" evidence="1">
    <location>
        <begin position="814"/>
        <end position="841"/>
    </location>
</feature>
<feature type="compositionally biased region" description="Polar residues" evidence="2">
    <location>
        <begin position="117"/>
        <end position="129"/>
    </location>
</feature>
<feature type="compositionally biased region" description="Polar residues" evidence="2">
    <location>
        <begin position="90"/>
        <end position="106"/>
    </location>
</feature>
<evidence type="ECO:0000256" key="2">
    <source>
        <dbReference type="SAM" id="MobiDB-lite"/>
    </source>
</evidence>
<keyword evidence="1" id="KW-0175">Coiled coil</keyword>
<feature type="region of interest" description="Disordered" evidence="2">
    <location>
        <begin position="1"/>
        <end position="196"/>
    </location>
</feature>
<feature type="compositionally biased region" description="Polar residues" evidence="2">
    <location>
        <begin position="478"/>
        <end position="487"/>
    </location>
</feature>
<feature type="compositionally biased region" description="Low complexity" evidence="2">
    <location>
        <begin position="443"/>
        <end position="454"/>
    </location>
</feature>
<dbReference type="AlphaFoldDB" id="A0A8H6RJS4"/>
<accession>A0A8H6RJS4</accession>
<feature type="region of interest" description="Disordered" evidence="2">
    <location>
        <begin position="266"/>
        <end position="361"/>
    </location>
</feature>
<reference evidence="3" key="1">
    <citation type="submission" date="2020-04" db="EMBL/GenBank/DDBJ databases">
        <title>Draft genome resource of the tomato pathogen Pseudocercospora fuligena.</title>
        <authorList>
            <person name="Zaccaron A."/>
        </authorList>
    </citation>
    <scope>NUCLEOTIDE SEQUENCE</scope>
    <source>
        <strain evidence="3">PF001</strain>
    </source>
</reference>
<keyword evidence="4" id="KW-1185">Reference proteome</keyword>
<organism evidence="3 4">
    <name type="scientific">Pseudocercospora fuligena</name>
    <dbReference type="NCBI Taxonomy" id="685502"/>
    <lineage>
        <taxon>Eukaryota</taxon>
        <taxon>Fungi</taxon>
        <taxon>Dikarya</taxon>
        <taxon>Ascomycota</taxon>
        <taxon>Pezizomycotina</taxon>
        <taxon>Dothideomycetes</taxon>
        <taxon>Dothideomycetidae</taxon>
        <taxon>Mycosphaerellales</taxon>
        <taxon>Mycosphaerellaceae</taxon>
        <taxon>Pseudocercospora</taxon>
    </lineage>
</organism>
<gene>
    <name evidence="3" type="ORF">HII31_06538</name>
</gene>
<comment type="caution">
    <text evidence="3">The sequence shown here is derived from an EMBL/GenBank/DDBJ whole genome shotgun (WGS) entry which is preliminary data.</text>
</comment>
<evidence type="ECO:0000256" key="1">
    <source>
        <dbReference type="SAM" id="Coils"/>
    </source>
</evidence>
<dbReference type="EMBL" id="JABCIY010000150">
    <property type="protein sequence ID" value="KAF7192152.1"/>
    <property type="molecule type" value="Genomic_DNA"/>
</dbReference>
<feature type="compositionally biased region" description="Basic and acidic residues" evidence="2">
    <location>
        <begin position="318"/>
        <end position="335"/>
    </location>
</feature>
<evidence type="ECO:0000313" key="3">
    <source>
        <dbReference type="EMBL" id="KAF7192152.1"/>
    </source>
</evidence>
<feature type="region of interest" description="Disordered" evidence="2">
    <location>
        <begin position="610"/>
        <end position="807"/>
    </location>
</feature>
<dbReference type="Proteomes" id="UP000660729">
    <property type="component" value="Unassembled WGS sequence"/>
</dbReference>
<feature type="compositionally biased region" description="Basic and acidic residues" evidence="2">
    <location>
        <begin position="348"/>
        <end position="360"/>
    </location>
</feature>